<name>A0ABR1XCT1_9PEZI</name>
<dbReference type="GeneID" id="92038566"/>
<feature type="region of interest" description="Disordered" evidence="1">
    <location>
        <begin position="114"/>
        <end position="140"/>
    </location>
</feature>
<feature type="region of interest" description="Disordered" evidence="1">
    <location>
        <begin position="169"/>
        <end position="191"/>
    </location>
</feature>
<keyword evidence="3" id="KW-1185">Reference proteome</keyword>
<protein>
    <submittedName>
        <fullName evidence="2">TBC domain-containing protein</fullName>
    </submittedName>
</protein>
<proteinExistence type="predicted"/>
<gene>
    <name evidence="2" type="ORF">PG997_001191</name>
</gene>
<accession>A0ABR1XCT1</accession>
<dbReference type="Proteomes" id="UP001433268">
    <property type="component" value="Unassembled WGS sequence"/>
</dbReference>
<dbReference type="EMBL" id="JAQQWN010000002">
    <property type="protein sequence ID" value="KAK8094506.1"/>
    <property type="molecule type" value="Genomic_DNA"/>
</dbReference>
<evidence type="ECO:0000313" key="3">
    <source>
        <dbReference type="Proteomes" id="UP001433268"/>
    </source>
</evidence>
<comment type="caution">
    <text evidence="2">The sequence shown here is derived from an EMBL/GenBank/DDBJ whole genome shotgun (WGS) entry which is preliminary data.</text>
</comment>
<sequence length="191" mass="21070">MAPQKYSSVRYKSRPAALVPFRDDTSLIALRYDQTVQAKPPIPIPPPRSPLRNRSAFAIAGSPATRPCSTVSSSLSSHVVAAAPPNCTPPRPNETHPALRTIITTPRTVAQDLQRHSGRAPSSYSPTVHEESEEEEEDPFTYKRFESIVIRAAPDSYLSSANDSTTFTIPKLRHQRPLQPMQHPSPVARIV</sequence>
<evidence type="ECO:0000313" key="2">
    <source>
        <dbReference type="EMBL" id="KAK8094506.1"/>
    </source>
</evidence>
<evidence type="ECO:0000256" key="1">
    <source>
        <dbReference type="SAM" id="MobiDB-lite"/>
    </source>
</evidence>
<organism evidence="2 3">
    <name type="scientific">Apiospora hydei</name>
    <dbReference type="NCBI Taxonomy" id="1337664"/>
    <lineage>
        <taxon>Eukaryota</taxon>
        <taxon>Fungi</taxon>
        <taxon>Dikarya</taxon>
        <taxon>Ascomycota</taxon>
        <taxon>Pezizomycotina</taxon>
        <taxon>Sordariomycetes</taxon>
        <taxon>Xylariomycetidae</taxon>
        <taxon>Amphisphaeriales</taxon>
        <taxon>Apiosporaceae</taxon>
        <taxon>Apiospora</taxon>
    </lineage>
</organism>
<dbReference type="RefSeq" id="XP_066675279.1">
    <property type="nucleotide sequence ID" value="XM_066805506.1"/>
</dbReference>
<reference evidence="2 3" key="1">
    <citation type="submission" date="2023-01" db="EMBL/GenBank/DDBJ databases">
        <title>Analysis of 21 Apiospora genomes using comparative genomics revels a genus with tremendous synthesis potential of carbohydrate active enzymes and secondary metabolites.</title>
        <authorList>
            <person name="Sorensen T."/>
        </authorList>
    </citation>
    <scope>NUCLEOTIDE SEQUENCE [LARGE SCALE GENOMIC DNA]</scope>
    <source>
        <strain evidence="2 3">CBS 114990</strain>
    </source>
</reference>